<feature type="compositionally biased region" description="Low complexity" evidence="1">
    <location>
        <begin position="553"/>
        <end position="567"/>
    </location>
</feature>
<evidence type="ECO:0000313" key="3">
    <source>
        <dbReference type="EMBL" id="KAL2283765.1"/>
    </source>
</evidence>
<dbReference type="EMBL" id="JBAWTH010000041">
    <property type="protein sequence ID" value="KAL2283765.1"/>
    <property type="molecule type" value="Genomic_DNA"/>
</dbReference>
<organism evidence="3 4">
    <name type="scientific">Diaporthe vaccinii</name>
    <dbReference type="NCBI Taxonomy" id="105482"/>
    <lineage>
        <taxon>Eukaryota</taxon>
        <taxon>Fungi</taxon>
        <taxon>Dikarya</taxon>
        <taxon>Ascomycota</taxon>
        <taxon>Pezizomycotina</taxon>
        <taxon>Sordariomycetes</taxon>
        <taxon>Sordariomycetidae</taxon>
        <taxon>Diaporthales</taxon>
        <taxon>Diaporthaceae</taxon>
        <taxon>Diaporthe</taxon>
        <taxon>Diaporthe eres species complex</taxon>
    </lineage>
</organism>
<accession>A0ABR4EN40</accession>
<evidence type="ECO:0000256" key="2">
    <source>
        <dbReference type="SAM" id="Phobius"/>
    </source>
</evidence>
<feature type="region of interest" description="Disordered" evidence="1">
    <location>
        <begin position="522"/>
        <end position="569"/>
    </location>
</feature>
<keyword evidence="2" id="KW-0812">Transmembrane</keyword>
<evidence type="ECO:0000313" key="4">
    <source>
        <dbReference type="Proteomes" id="UP001600888"/>
    </source>
</evidence>
<keyword evidence="2" id="KW-1133">Transmembrane helix</keyword>
<dbReference type="SUPFAM" id="SSF48371">
    <property type="entry name" value="ARM repeat"/>
    <property type="match status" value="1"/>
</dbReference>
<dbReference type="PANTHER" id="PTHR10957">
    <property type="entry name" value="RAP1 GTPASE-GDP DISSOCIATION STIMULATOR 1"/>
    <property type="match status" value="1"/>
</dbReference>
<evidence type="ECO:0008006" key="5">
    <source>
        <dbReference type="Google" id="ProtNLM"/>
    </source>
</evidence>
<dbReference type="InterPro" id="IPR040144">
    <property type="entry name" value="RAP1GDS1"/>
</dbReference>
<feature type="transmembrane region" description="Helical" evidence="2">
    <location>
        <begin position="877"/>
        <end position="901"/>
    </location>
</feature>
<proteinExistence type="predicted"/>
<keyword evidence="2" id="KW-0472">Membrane</keyword>
<dbReference type="InterPro" id="IPR016024">
    <property type="entry name" value="ARM-type_fold"/>
</dbReference>
<dbReference type="Gene3D" id="1.25.10.10">
    <property type="entry name" value="Leucine-rich Repeat Variant"/>
    <property type="match status" value="2"/>
</dbReference>
<evidence type="ECO:0000256" key="1">
    <source>
        <dbReference type="SAM" id="MobiDB-lite"/>
    </source>
</evidence>
<dbReference type="Proteomes" id="UP001600888">
    <property type="component" value="Unassembled WGS sequence"/>
</dbReference>
<sequence length="1019" mass="107805">MTPEDIEELFKRTDGVVAVVQQGDEDDDEEPALTADETSYRIARLKDVLLEAQSAWDSRSEDLDRIAEKLGDGSRRSLWRLSIGESGLLDFFLGILPTPDLRPRLRTHTLRLIGNSCADTDENRARVVEGGHINAIIDLLHHDSLLPYVITVLYNILVDYEPVQLQASEAGLSQRLIDLLGGPRLETSRPLVGLICKILALLIKQEPEARIGSPAAPRVLLSIATDQEHPVEVEDFSALASVALAYLTHETFQASNLASVPLLLEAFFMAHTVFDPSDTDDPDAAAQLKQVRTAFVPVLADISALPDFITVPAQGAGQTHLLEHPVLKTLQGWLSGPPEHPTLQSAACLALGNVARSDATCEALVGGAAIHEPLINLLARCTGSGTATTTTTSPHNPQLTHAVISFLKNLAIPAANKPALGRLLEPGLLPKLWSTWGDTQPQSQFAAVSLGRLLLVGCPPNVSRLCTPLDRDPAASDHTRKTNLHVLLGLFDRSDVEPTKTEVARAVANVCRTLHSAPVESVLSEEWEEAPPQTSTSAENHDSTTSEAPNHITSTTSTTTEDPSSPAETRRAHFYAAHHPSLPRALSLLLTQARFPALRSEAWFVLALTSRRSPSGARVARAALDPVGACRAIIEAVTGRRDISDGDDLLVAASSSGDADDTVEDVLSNSIGGGGAGTQQQQGQVATVGGVSIGMEGLGLGDLQPRQADPAARAGMARVDRENALCLVAELVRDGAGGELDPARRDIYERLLITGGQLVLNSRGEGSCIHKLPLLGVFEASYVELLFGPGICGGIHHSRGSRSFIFRLTFPSWIQWKKRDFLYHDQSSLLWQKCNPDDAVNPETNRKTRHRVPVDLKTCSTRPNTIQDNKRMTAGRLFLLVGLGLGGLLGALLAGTLVALVGTLVAQLAVGTTLDGGGEVGLLDGLDGGVGVDDGEGGGGVGNGVGDGLELVLGGVALLGLVALLGEEDQALLVGLEALDVGGQGLLGDVLAASINGDTDGRGVLAGDTSGLDIVSLET</sequence>
<dbReference type="InterPro" id="IPR011989">
    <property type="entry name" value="ARM-like"/>
</dbReference>
<keyword evidence="4" id="KW-1185">Reference proteome</keyword>
<protein>
    <recommendedName>
        <fullName evidence="5">GTP binding protein</fullName>
    </recommendedName>
</protein>
<name>A0ABR4EN40_9PEZI</name>
<comment type="caution">
    <text evidence="3">The sequence shown here is derived from an EMBL/GenBank/DDBJ whole genome shotgun (WGS) entry which is preliminary data.</text>
</comment>
<gene>
    <name evidence="3" type="ORF">FJTKL_09798</name>
</gene>
<reference evidence="3 4" key="1">
    <citation type="submission" date="2024-03" db="EMBL/GenBank/DDBJ databases">
        <title>A high-quality draft genome sequence of Diaporthe vaccinii, a causative agent of upright dieback and viscid rot disease in cranberry plants.</title>
        <authorList>
            <person name="Sarrasin M."/>
            <person name="Lang B.F."/>
            <person name="Burger G."/>
        </authorList>
    </citation>
    <scope>NUCLEOTIDE SEQUENCE [LARGE SCALE GENOMIC DNA]</scope>
    <source>
        <strain evidence="3 4">IS7</strain>
    </source>
</reference>